<keyword evidence="4 6" id="KW-1133">Transmembrane helix</keyword>
<evidence type="ECO:0000256" key="5">
    <source>
        <dbReference type="ARBA" id="ARBA00023136"/>
    </source>
</evidence>
<feature type="transmembrane region" description="Helical" evidence="6">
    <location>
        <begin position="119"/>
        <end position="138"/>
    </location>
</feature>
<protein>
    <recommendedName>
        <fullName evidence="7">RDD domain-containing protein</fullName>
    </recommendedName>
</protein>
<dbReference type="InterPro" id="IPR010432">
    <property type="entry name" value="RDD"/>
</dbReference>
<dbReference type="GO" id="GO:0005886">
    <property type="term" value="C:plasma membrane"/>
    <property type="evidence" value="ECO:0007669"/>
    <property type="project" value="UniProtKB-SubCell"/>
</dbReference>
<evidence type="ECO:0000313" key="8">
    <source>
        <dbReference type="EMBL" id="MWB96069.1"/>
    </source>
</evidence>
<comment type="caution">
    <text evidence="8">The sequence shown here is derived from an EMBL/GenBank/DDBJ whole genome shotgun (WGS) entry which is preliminary data.</text>
</comment>
<name>A0A6I4NWK4_9FLAO</name>
<dbReference type="InterPro" id="IPR051791">
    <property type="entry name" value="Pra-immunoreactive"/>
</dbReference>
<accession>A0A6I4NWK4</accession>
<sequence length="205" mass="23837">MENIFTDLMTKKTNDELILLVTIDCEKYQPLAVETAKNEIRLRNIDLKKIEELNEVRKEEIAIKKLKKTQKQKEVLKNSANSTLRSINFIIDIVAIFLLYVSIVYIIQKLFNIISTREILFVNRTTVIVVFLLYFILAENIFQKTLGKVITKTKVVNLEGEKPNFIDITIRTFCRLIPFDGISYLYSISGFHDKLSKTIVIKETN</sequence>
<keyword evidence="2" id="KW-1003">Cell membrane</keyword>
<dbReference type="PANTHER" id="PTHR36115:SF4">
    <property type="entry name" value="MEMBRANE PROTEIN"/>
    <property type="match status" value="1"/>
</dbReference>
<evidence type="ECO:0000256" key="4">
    <source>
        <dbReference type="ARBA" id="ARBA00022989"/>
    </source>
</evidence>
<keyword evidence="9" id="KW-1185">Reference proteome</keyword>
<evidence type="ECO:0000259" key="7">
    <source>
        <dbReference type="Pfam" id="PF06271"/>
    </source>
</evidence>
<dbReference type="Proteomes" id="UP000471501">
    <property type="component" value="Unassembled WGS sequence"/>
</dbReference>
<organism evidence="8 9">
    <name type="scientific">Flavobacterium hydrocarbonoxydans</name>
    <dbReference type="NCBI Taxonomy" id="2683249"/>
    <lineage>
        <taxon>Bacteria</taxon>
        <taxon>Pseudomonadati</taxon>
        <taxon>Bacteroidota</taxon>
        <taxon>Flavobacteriia</taxon>
        <taxon>Flavobacteriales</taxon>
        <taxon>Flavobacteriaceae</taxon>
        <taxon>Flavobacterium</taxon>
    </lineage>
</organism>
<dbReference type="Pfam" id="PF06271">
    <property type="entry name" value="RDD"/>
    <property type="match status" value="1"/>
</dbReference>
<comment type="subcellular location">
    <subcellularLocation>
        <location evidence="1">Cell membrane</location>
        <topology evidence="1">Multi-pass membrane protein</topology>
    </subcellularLocation>
</comment>
<keyword evidence="5 6" id="KW-0472">Membrane</keyword>
<evidence type="ECO:0000256" key="2">
    <source>
        <dbReference type="ARBA" id="ARBA00022475"/>
    </source>
</evidence>
<dbReference type="RefSeq" id="WP_160375969.1">
    <property type="nucleotide sequence ID" value="NZ_WSTB01000010.1"/>
</dbReference>
<evidence type="ECO:0000256" key="3">
    <source>
        <dbReference type="ARBA" id="ARBA00022692"/>
    </source>
</evidence>
<keyword evidence="3 6" id="KW-0812">Transmembrane</keyword>
<proteinExistence type="predicted"/>
<feature type="domain" description="RDD" evidence="7">
    <location>
        <begin position="84"/>
        <end position="191"/>
    </location>
</feature>
<gene>
    <name evidence="8" type="ORF">GON26_17015</name>
</gene>
<evidence type="ECO:0000313" key="9">
    <source>
        <dbReference type="Proteomes" id="UP000471501"/>
    </source>
</evidence>
<dbReference type="AlphaFoldDB" id="A0A6I4NWK4"/>
<dbReference type="EMBL" id="WSTB01000010">
    <property type="protein sequence ID" value="MWB96069.1"/>
    <property type="molecule type" value="Genomic_DNA"/>
</dbReference>
<dbReference type="PANTHER" id="PTHR36115">
    <property type="entry name" value="PROLINE-RICH ANTIGEN HOMOLOG-RELATED"/>
    <property type="match status" value="1"/>
</dbReference>
<reference evidence="8 9" key="1">
    <citation type="submission" date="2019-12" db="EMBL/GenBank/DDBJ databases">
        <authorList>
            <person name="Kim Y.S."/>
        </authorList>
    </citation>
    <scope>NUCLEOTIDE SEQUENCE [LARGE SCALE GENOMIC DNA]</scope>
    <source>
        <strain evidence="8 9">GA093</strain>
    </source>
</reference>
<evidence type="ECO:0000256" key="1">
    <source>
        <dbReference type="ARBA" id="ARBA00004651"/>
    </source>
</evidence>
<evidence type="ECO:0000256" key="6">
    <source>
        <dbReference type="SAM" id="Phobius"/>
    </source>
</evidence>
<feature type="transmembrane region" description="Helical" evidence="6">
    <location>
        <begin position="87"/>
        <end position="107"/>
    </location>
</feature>